<name>A0A5J4R308_9ZZZZ</name>
<proteinExistence type="predicted"/>
<evidence type="ECO:0000259" key="1">
    <source>
        <dbReference type="Pfam" id="PF04326"/>
    </source>
</evidence>
<dbReference type="AlphaFoldDB" id="A0A5J4R308"/>
<reference evidence="2" key="1">
    <citation type="submission" date="2019-03" db="EMBL/GenBank/DDBJ databases">
        <title>Single cell metagenomics reveals metabolic interactions within the superorganism composed of flagellate Streblomastix strix and complex community of Bacteroidetes bacteria on its surface.</title>
        <authorList>
            <person name="Treitli S.C."/>
            <person name="Kolisko M."/>
            <person name="Husnik F."/>
            <person name="Keeling P."/>
            <person name="Hampl V."/>
        </authorList>
    </citation>
    <scope>NUCLEOTIDE SEQUENCE</scope>
    <source>
        <strain evidence="2">STM</strain>
    </source>
</reference>
<evidence type="ECO:0000313" key="2">
    <source>
        <dbReference type="EMBL" id="KAA6327093.1"/>
    </source>
</evidence>
<feature type="domain" description="Schlafen AlbA-2" evidence="1">
    <location>
        <begin position="21"/>
        <end position="74"/>
    </location>
</feature>
<accession>A0A5J4R308</accession>
<dbReference type="Pfam" id="PF04326">
    <property type="entry name" value="SLFN_AlbA_2"/>
    <property type="match status" value="1"/>
</dbReference>
<sequence>MNWQEKAIKYLKNSLYPIPVELNEIDWKSSLSPKTDRLAQHLCAFSNQEDGGFLVYGVNDDATIFFVTKEESDTIINALNFCV</sequence>
<dbReference type="InterPro" id="IPR038461">
    <property type="entry name" value="Schlafen_AlbA_2_dom_sf"/>
</dbReference>
<organism evidence="2">
    <name type="scientific">termite gut metagenome</name>
    <dbReference type="NCBI Taxonomy" id="433724"/>
    <lineage>
        <taxon>unclassified sequences</taxon>
        <taxon>metagenomes</taxon>
        <taxon>organismal metagenomes</taxon>
    </lineage>
</organism>
<comment type="caution">
    <text evidence="2">The sequence shown here is derived from an EMBL/GenBank/DDBJ whole genome shotgun (WGS) entry which is preliminary data.</text>
</comment>
<dbReference type="Gene3D" id="3.30.950.30">
    <property type="entry name" value="Schlafen, AAA domain"/>
    <property type="match status" value="1"/>
</dbReference>
<dbReference type="EMBL" id="SNRY01002050">
    <property type="protein sequence ID" value="KAA6327093.1"/>
    <property type="molecule type" value="Genomic_DNA"/>
</dbReference>
<gene>
    <name evidence="2" type="ORF">EZS27_023892</name>
</gene>
<dbReference type="InterPro" id="IPR007421">
    <property type="entry name" value="Schlafen_AlbA_2_dom"/>
</dbReference>
<protein>
    <recommendedName>
        <fullName evidence="1">Schlafen AlbA-2 domain-containing protein</fullName>
    </recommendedName>
</protein>